<dbReference type="Proteomes" id="UP001293254">
    <property type="component" value="Unassembled WGS sequence"/>
</dbReference>
<feature type="domain" description="Photosystem II cytochrome b559 N-terminal" evidence="5">
    <location>
        <begin position="174"/>
        <end position="198"/>
    </location>
</feature>
<protein>
    <submittedName>
        <fullName evidence="6">Cytochrome subunit alpha</fullName>
    </submittedName>
</protein>
<dbReference type="InterPro" id="IPR013081">
    <property type="entry name" value="PSII_cyt_b559_N"/>
</dbReference>
<evidence type="ECO:0000313" key="6">
    <source>
        <dbReference type="EMBL" id="KAK4412269.1"/>
    </source>
</evidence>
<dbReference type="SUPFAM" id="SSF161045">
    <property type="entry name" value="Cytochrome b559 subunits"/>
    <property type="match status" value="1"/>
</dbReference>
<evidence type="ECO:0000256" key="4">
    <source>
        <dbReference type="ARBA" id="ARBA00023136"/>
    </source>
</evidence>
<keyword evidence="7" id="KW-1185">Reference proteome</keyword>
<evidence type="ECO:0000256" key="1">
    <source>
        <dbReference type="ARBA" id="ARBA00004370"/>
    </source>
</evidence>
<evidence type="ECO:0000259" key="5">
    <source>
        <dbReference type="Pfam" id="PF00283"/>
    </source>
</evidence>
<dbReference type="InterPro" id="IPR037025">
    <property type="entry name" value="PSII_cyt_b559_asu_sf"/>
</dbReference>
<proteinExistence type="predicted"/>
<dbReference type="Pfam" id="PF00283">
    <property type="entry name" value="Cytochrom_B559"/>
    <property type="match status" value="1"/>
</dbReference>
<dbReference type="GO" id="GO:0020037">
    <property type="term" value="F:heme binding"/>
    <property type="evidence" value="ECO:0007669"/>
    <property type="project" value="InterPro"/>
</dbReference>
<dbReference type="Gene3D" id="1.20.5.860">
    <property type="entry name" value="Photosystem II cytochrome b559, alpha subunit"/>
    <property type="match status" value="1"/>
</dbReference>
<organism evidence="6 7">
    <name type="scientific">Sesamum alatum</name>
    <dbReference type="NCBI Taxonomy" id="300844"/>
    <lineage>
        <taxon>Eukaryota</taxon>
        <taxon>Viridiplantae</taxon>
        <taxon>Streptophyta</taxon>
        <taxon>Embryophyta</taxon>
        <taxon>Tracheophyta</taxon>
        <taxon>Spermatophyta</taxon>
        <taxon>Magnoliopsida</taxon>
        <taxon>eudicotyledons</taxon>
        <taxon>Gunneridae</taxon>
        <taxon>Pentapetalae</taxon>
        <taxon>asterids</taxon>
        <taxon>lamiids</taxon>
        <taxon>Lamiales</taxon>
        <taxon>Pedaliaceae</taxon>
        <taxon>Sesamum</taxon>
    </lineage>
</organism>
<comment type="caution">
    <text evidence="6">The sequence shown here is derived from an EMBL/GenBank/DDBJ whole genome shotgun (WGS) entry which is preliminary data.</text>
</comment>
<accession>A0AAE1XIA2</accession>
<gene>
    <name evidence="6" type="ORF">Salat_2989100</name>
</gene>
<dbReference type="PANTHER" id="PTHR33391">
    <property type="entry name" value="CYTOCHROME B559 SUBUNIT BETA-RELATED"/>
    <property type="match status" value="1"/>
</dbReference>
<dbReference type="GO" id="GO:0009523">
    <property type="term" value="C:photosystem II"/>
    <property type="evidence" value="ECO:0007669"/>
    <property type="project" value="InterPro"/>
</dbReference>
<sequence length="250" mass="28033">MTHQLRHQRLEMFHQSSIHNSSFLERVVRTNPRRFHSLLGLLRLQLDLRCDQRVKLSSLATKISTLNPSCQSSKKSISRIPLRAHLLATVPICLVKNSNCPSYGTSTPGRSHYSDSCSLASKFLLQQGIKTGFPGGSPFPTKGQCFLPLLQLPESIPPFTVHEYVELSMSGSTGERSFADIIRYWVIHSITIPSLFIAAWRCDKDLRLVKLYPFGYRTGSMSVLSSRRRSSSDLPVLSAFSPQALSKKNV</sequence>
<keyword evidence="4" id="KW-0472">Membrane</keyword>
<reference evidence="6" key="1">
    <citation type="submission" date="2020-06" db="EMBL/GenBank/DDBJ databases">
        <authorList>
            <person name="Li T."/>
            <person name="Hu X."/>
            <person name="Zhang T."/>
            <person name="Song X."/>
            <person name="Zhang H."/>
            <person name="Dai N."/>
            <person name="Sheng W."/>
            <person name="Hou X."/>
            <person name="Wei L."/>
        </authorList>
    </citation>
    <scope>NUCLEOTIDE SEQUENCE</scope>
    <source>
        <strain evidence="6">3651</strain>
        <tissue evidence="6">Leaf</tissue>
    </source>
</reference>
<reference evidence="6" key="2">
    <citation type="journal article" date="2024" name="Plant">
        <title>Genomic evolution and insights into agronomic trait innovations of Sesamum species.</title>
        <authorList>
            <person name="Miao H."/>
            <person name="Wang L."/>
            <person name="Qu L."/>
            <person name="Liu H."/>
            <person name="Sun Y."/>
            <person name="Le M."/>
            <person name="Wang Q."/>
            <person name="Wei S."/>
            <person name="Zheng Y."/>
            <person name="Lin W."/>
            <person name="Duan Y."/>
            <person name="Cao H."/>
            <person name="Xiong S."/>
            <person name="Wang X."/>
            <person name="Wei L."/>
            <person name="Li C."/>
            <person name="Ma Q."/>
            <person name="Ju M."/>
            <person name="Zhao R."/>
            <person name="Li G."/>
            <person name="Mu C."/>
            <person name="Tian Q."/>
            <person name="Mei H."/>
            <person name="Zhang T."/>
            <person name="Gao T."/>
            <person name="Zhang H."/>
        </authorList>
    </citation>
    <scope>NUCLEOTIDE SEQUENCE</scope>
    <source>
        <strain evidence="6">3651</strain>
    </source>
</reference>
<name>A0AAE1XIA2_9LAMI</name>
<evidence type="ECO:0000313" key="7">
    <source>
        <dbReference type="Proteomes" id="UP001293254"/>
    </source>
</evidence>
<dbReference type="PANTHER" id="PTHR33391:SF13">
    <property type="entry name" value="CYTOCHROME B559 SUBUNIT ALPHA"/>
    <property type="match status" value="1"/>
</dbReference>
<dbReference type="AlphaFoldDB" id="A0AAE1XIA2"/>
<dbReference type="GO" id="GO:0009767">
    <property type="term" value="P:photosynthetic electron transport chain"/>
    <property type="evidence" value="ECO:0007669"/>
    <property type="project" value="InterPro"/>
</dbReference>
<keyword evidence="2" id="KW-0812">Transmembrane</keyword>
<keyword evidence="3" id="KW-1133">Transmembrane helix</keyword>
<evidence type="ECO:0000256" key="2">
    <source>
        <dbReference type="ARBA" id="ARBA00022692"/>
    </source>
</evidence>
<comment type="subcellular location">
    <subcellularLocation>
        <location evidence="1">Membrane</location>
    </subcellularLocation>
</comment>
<evidence type="ECO:0000256" key="3">
    <source>
        <dbReference type="ARBA" id="ARBA00022989"/>
    </source>
</evidence>
<dbReference type="EMBL" id="JACGWO010000016">
    <property type="protein sequence ID" value="KAK4412269.1"/>
    <property type="molecule type" value="Genomic_DNA"/>
</dbReference>